<dbReference type="Gene3D" id="3.30.450.80">
    <property type="entry name" value="Transcription factor LuxR-like, autoinducer-binding domain"/>
    <property type="match status" value="1"/>
</dbReference>
<keyword evidence="1" id="KW-0805">Transcription regulation</keyword>
<dbReference type="PANTHER" id="PTHR44688:SF16">
    <property type="entry name" value="DNA-BINDING TRANSCRIPTIONAL ACTIVATOR DEVR_DOSR"/>
    <property type="match status" value="1"/>
</dbReference>
<feature type="domain" description="HTH luxR-type" evidence="4">
    <location>
        <begin position="192"/>
        <end position="257"/>
    </location>
</feature>
<organism evidence="5 6">
    <name type="scientific">Burkholderia lata (strain ATCC 17760 / DSM 23089 / LMG 22485 / NCIMB 9086 / R18194 / 383)</name>
    <dbReference type="NCBI Taxonomy" id="482957"/>
    <lineage>
        <taxon>Bacteria</taxon>
        <taxon>Pseudomonadati</taxon>
        <taxon>Pseudomonadota</taxon>
        <taxon>Betaproteobacteria</taxon>
        <taxon>Burkholderiales</taxon>
        <taxon>Burkholderiaceae</taxon>
        <taxon>Burkholderia</taxon>
        <taxon>Burkholderia cepacia complex</taxon>
    </lineage>
</organism>
<name>A0A6P2HEX1_BURL3</name>
<reference evidence="5 6" key="1">
    <citation type="submission" date="2019-09" db="EMBL/GenBank/DDBJ databases">
        <authorList>
            <person name="Depoorter E."/>
        </authorList>
    </citation>
    <scope>NUCLEOTIDE SEQUENCE [LARGE SCALE GENOMIC DNA]</scope>
    <source>
        <strain evidence="5">LMG 6863</strain>
    </source>
</reference>
<dbReference type="EMBL" id="CABVPY010000002">
    <property type="protein sequence ID" value="VWB14144.1"/>
    <property type="molecule type" value="Genomic_DNA"/>
</dbReference>
<dbReference type="SUPFAM" id="SSF75516">
    <property type="entry name" value="Pheromone-binding domain of LuxR-like quorum-sensing transcription factors"/>
    <property type="match status" value="1"/>
</dbReference>
<dbReference type="AlphaFoldDB" id="A0A6P2HEX1"/>
<accession>A0A6P2HEX1</accession>
<dbReference type="GO" id="GO:0006355">
    <property type="term" value="P:regulation of DNA-templated transcription"/>
    <property type="evidence" value="ECO:0007669"/>
    <property type="project" value="InterPro"/>
</dbReference>
<dbReference type="InterPro" id="IPR005143">
    <property type="entry name" value="TF_LuxR_autoind-bd_dom"/>
</dbReference>
<dbReference type="PANTHER" id="PTHR44688">
    <property type="entry name" value="DNA-BINDING TRANSCRIPTIONAL ACTIVATOR DEVR_DOSR"/>
    <property type="match status" value="1"/>
</dbReference>
<dbReference type="CDD" id="cd06170">
    <property type="entry name" value="LuxR_C_like"/>
    <property type="match status" value="1"/>
</dbReference>
<dbReference type="Pfam" id="PF03472">
    <property type="entry name" value="Autoind_bind"/>
    <property type="match status" value="1"/>
</dbReference>
<dbReference type="GO" id="GO:0003677">
    <property type="term" value="F:DNA binding"/>
    <property type="evidence" value="ECO:0007669"/>
    <property type="project" value="UniProtKB-KW"/>
</dbReference>
<dbReference type="Proteomes" id="UP000494170">
    <property type="component" value="Unassembled WGS sequence"/>
</dbReference>
<dbReference type="PRINTS" id="PR00038">
    <property type="entry name" value="HTHLUXR"/>
</dbReference>
<evidence type="ECO:0000259" key="4">
    <source>
        <dbReference type="PROSITE" id="PS50043"/>
    </source>
</evidence>
<keyword evidence="3" id="KW-0804">Transcription</keyword>
<evidence type="ECO:0000256" key="1">
    <source>
        <dbReference type="ARBA" id="ARBA00023015"/>
    </source>
</evidence>
<dbReference type="PROSITE" id="PS50043">
    <property type="entry name" value="HTH_LUXR_2"/>
    <property type="match status" value="1"/>
</dbReference>
<evidence type="ECO:0000256" key="2">
    <source>
        <dbReference type="ARBA" id="ARBA00023125"/>
    </source>
</evidence>
<evidence type="ECO:0000256" key="3">
    <source>
        <dbReference type="ARBA" id="ARBA00023163"/>
    </source>
</evidence>
<protein>
    <submittedName>
        <fullName evidence="5">Response regulator receiver protein</fullName>
    </submittedName>
</protein>
<proteinExistence type="predicted"/>
<dbReference type="InterPro" id="IPR036388">
    <property type="entry name" value="WH-like_DNA-bd_sf"/>
</dbReference>
<dbReference type="InterPro" id="IPR016032">
    <property type="entry name" value="Sig_transdc_resp-reg_C-effctor"/>
</dbReference>
<dbReference type="InterPro" id="IPR000792">
    <property type="entry name" value="Tscrpt_reg_LuxR_C"/>
</dbReference>
<evidence type="ECO:0000313" key="6">
    <source>
        <dbReference type="Proteomes" id="UP000494170"/>
    </source>
</evidence>
<dbReference type="Gene3D" id="1.10.10.10">
    <property type="entry name" value="Winged helix-like DNA-binding domain superfamily/Winged helix DNA-binding domain"/>
    <property type="match status" value="1"/>
</dbReference>
<sequence>MRTRFRHRTHKKASKPPPWNVTLATRMASILSLFTDAKDICSLSDLLGNAVLPLGFPCYAVTRISLTCIRSRPSMSMEAICSHYPNNWVQHYLQHDYGLVDPVHRAAFTSSGPYHWGDITDLNHAERHVLVEACDAGLKNGLSIPIREVGGSVLLINLSGRSSRINAETSRQLASVISTLFHLELDRFAPPHPKVLVELSPRQRECLTWVAQGKTSPDISLILGVSRHTVEYHIAEAMKVLNVNSRIAAAVIAAHYGLLDYPVISDKKFPEE</sequence>
<keyword evidence="2" id="KW-0238">DNA-binding</keyword>
<dbReference type="Pfam" id="PF00196">
    <property type="entry name" value="GerE"/>
    <property type="match status" value="1"/>
</dbReference>
<dbReference type="InterPro" id="IPR036693">
    <property type="entry name" value="TF_LuxR_autoind-bd_dom_sf"/>
</dbReference>
<evidence type="ECO:0000313" key="5">
    <source>
        <dbReference type="EMBL" id="VWB14144.1"/>
    </source>
</evidence>
<dbReference type="SUPFAM" id="SSF46894">
    <property type="entry name" value="C-terminal effector domain of the bipartite response regulators"/>
    <property type="match status" value="1"/>
</dbReference>
<dbReference type="SMART" id="SM00421">
    <property type="entry name" value="HTH_LUXR"/>
    <property type="match status" value="1"/>
</dbReference>
<gene>
    <name evidence="5" type="ORF">BLA6863_00499</name>
</gene>